<proteinExistence type="predicted"/>
<evidence type="ECO:0000313" key="4">
    <source>
        <dbReference type="Proteomes" id="UP000805614"/>
    </source>
</evidence>
<keyword evidence="4" id="KW-1185">Reference proteome</keyword>
<comment type="caution">
    <text evidence="3">The sequence shown here is derived from an EMBL/GenBank/DDBJ whole genome shotgun (WGS) entry which is preliminary data.</text>
</comment>
<sequence length="448" mass="48848">MPPAVVFDILSGSEWEGRAEFPPGPQLACALAGQRLSELSDVELTELMAAAHRQTSWAQALELSAVAELSRRRHHDDHGPAAAGHWTSEVHEIVTEEVSLAITVTGTAASALVVLAEQLAEQLPRTHAALEKGRIDLPRAKVIADALRGVDDALARSVEAAVIDEAAAMTTAKLRHRVKRAIKAADPDAAEQRTKAAVKDRRLELFDNSSGTGDLALRDLPAEDAHAIYNRINAAAQALKADGDERPIDILRADLTHALLRGLPLPEAVRHLLIDPAGDLDPDRSRPADPRDDGTAHHAGTHSQREAAEQAPADSAAAIERWIDDALSQSIDWYLKWLLDRARTDGRLDGLDLLIAQAVQAMHDGLSEIREAWCRTTGPGPGEHGHKGYRPPAGMRRLIERRHATCVFPTCNRQAGRCDIDHTIPWHKGGLTCRCNLSPLCRRHHRLK</sequence>
<feature type="region of interest" description="Disordered" evidence="1">
    <location>
        <begin position="276"/>
        <end position="314"/>
    </location>
</feature>
<dbReference type="CDD" id="cd00085">
    <property type="entry name" value="HNHc"/>
    <property type="match status" value="1"/>
</dbReference>
<dbReference type="Gene3D" id="1.10.30.50">
    <property type="match status" value="1"/>
</dbReference>
<protein>
    <submittedName>
        <fullName evidence="3">DUF222 domain-containing protein</fullName>
    </submittedName>
</protein>
<accession>A0ABR7LL55</accession>
<dbReference type="RefSeq" id="WP_187242613.1">
    <property type="nucleotide sequence ID" value="NZ_JABVEC010000005.1"/>
</dbReference>
<dbReference type="SMART" id="SM00507">
    <property type="entry name" value="HNHc"/>
    <property type="match status" value="1"/>
</dbReference>
<evidence type="ECO:0000313" key="3">
    <source>
        <dbReference type="EMBL" id="MBC6465587.1"/>
    </source>
</evidence>
<reference evidence="3 4" key="1">
    <citation type="submission" date="2020-06" db="EMBL/GenBank/DDBJ databases">
        <title>Actinomadura xiongansis sp. nov., isolated from soil of Baiyangdian.</title>
        <authorList>
            <person name="Zhang X."/>
        </authorList>
    </citation>
    <scope>NUCLEOTIDE SEQUENCE [LARGE SCALE GENOMIC DNA]</scope>
    <source>
        <strain evidence="3 4">HBUM206468</strain>
    </source>
</reference>
<gene>
    <name evidence="3" type="ORF">HKK74_08775</name>
</gene>
<dbReference type="Pfam" id="PF02720">
    <property type="entry name" value="DUF222"/>
    <property type="match status" value="1"/>
</dbReference>
<name>A0ABR7LL55_9ACTN</name>
<feature type="compositionally biased region" description="Basic and acidic residues" evidence="1">
    <location>
        <begin position="281"/>
        <end position="296"/>
    </location>
</feature>
<dbReference type="EMBL" id="JABVEC010000005">
    <property type="protein sequence ID" value="MBC6465587.1"/>
    <property type="molecule type" value="Genomic_DNA"/>
</dbReference>
<evidence type="ECO:0000259" key="2">
    <source>
        <dbReference type="SMART" id="SM00507"/>
    </source>
</evidence>
<feature type="domain" description="HNH nuclease" evidence="2">
    <location>
        <begin position="394"/>
        <end position="446"/>
    </location>
</feature>
<dbReference type="Proteomes" id="UP000805614">
    <property type="component" value="Unassembled WGS sequence"/>
</dbReference>
<dbReference type="InterPro" id="IPR003870">
    <property type="entry name" value="DUF222"/>
</dbReference>
<feature type="non-terminal residue" evidence="3">
    <location>
        <position position="448"/>
    </location>
</feature>
<evidence type="ECO:0000256" key="1">
    <source>
        <dbReference type="SAM" id="MobiDB-lite"/>
    </source>
</evidence>
<dbReference type="InterPro" id="IPR003615">
    <property type="entry name" value="HNH_nuc"/>
</dbReference>
<organism evidence="3 4">
    <name type="scientific">Actinomadura alba</name>
    <dbReference type="NCBI Taxonomy" id="406431"/>
    <lineage>
        <taxon>Bacteria</taxon>
        <taxon>Bacillati</taxon>
        <taxon>Actinomycetota</taxon>
        <taxon>Actinomycetes</taxon>
        <taxon>Streptosporangiales</taxon>
        <taxon>Thermomonosporaceae</taxon>
        <taxon>Actinomadura</taxon>
    </lineage>
</organism>